<proteinExistence type="predicted"/>
<evidence type="ECO:0000256" key="10">
    <source>
        <dbReference type="PROSITE-ProRule" id="PRU01391"/>
    </source>
</evidence>
<dbReference type="GO" id="GO:0008270">
    <property type="term" value="F:zinc ion binding"/>
    <property type="evidence" value="ECO:0007669"/>
    <property type="project" value="UniProtKB-KW"/>
</dbReference>
<dbReference type="InterPro" id="IPR036770">
    <property type="entry name" value="Ankyrin_rpt-contain_sf"/>
</dbReference>
<dbReference type="InterPro" id="IPR002110">
    <property type="entry name" value="Ankyrin_rpt"/>
</dbReference>
<accession>A0A7N0VIJ4</accession>
<dbReference type="PROSITE" id="PS50097">
    <property type="entry name" value="BTB"/>
    <property type="match status" value="1"/>
</dbReference>
<name>A0A7N0VIJ4_KALFE</name>
<comment type="subcellular location">
    <subcellularLocation>
        <location evidence="1">Nucleus</location>
    </subcellularLocation>
</comment>
<comment type="pathway">
    <text evidence="2">Protein modification; protein ubiquitination.</text>
</comment>
<dbReference type="Gene3D" id="1.25.40.20">
    <property type="entry name" value="Ankyrin repeat-containing domain"/>
    <property type="match status" value="1"/>
</dbReference>
<evidence type="ECO:0000256" key="8">
    <source>
        <dbReference type="ARBA" id="ARBA00023043"/>
    </source>
</evidence>
<dbReference type="Pfam" id="PF11900">
    <property type="entry name" value="DUF3420"/>
    <property type="match status" value="1"/>
</dbReference>
<evidence type="ECO:0000256" key="6">
    <source>
        <dbReference type="ARBA" id="ARBA00022786"/>
    </source>
</evidence>
<dbReference type="GO" id="GO:0009862">
    <property type="term" value="P:systemic acquired resistance, salicylic acid mediated signaling pathway"/>
    <property type="evidence" value="ECO:0007669"/>
    <property type="project" value="InterPro"/>
</dbReference>
<dbReference type="PROSITE" id="PS52046">
    <property type="entry name" value="ZF_C2HC_NPR"/>
    <property type="match status" value="1"/>
</dbReference>
<dbReference type="Gene3D" id="3.30.710.10">
    <property type="entry name" value="Potassium Channel Kv1.1, Chain A"/>
    <property type="match status" value="1"/>
</dbReference>
<organism evidence="13 14">
    <name type="scientific">Kalanchoe fedtschenkoi</name>
    <name type="common">Lavender scallops</name>
    <name type="synonym">South American air plant</name>
    <dbReference type="NCBI Taxonomy" id="63787"/>
    <lineage>
        <taxon>Eukaryota</taxon>
        <taxon>Viridiplantae</taxon>
        <taxon>Streptophyta</taxon>
        <taxon>Embryophyta</taxon>
        <taxon>Tracheophyta</taxon>
        <taxon>Spermatophyta</taxon>
        <taxon>Magnoliopsida</taxon>
        <taxon>eudicotyledons</taxon>
        <taxon>Gunneridae</taxon>
        <taxon>Pentapetalae</taxon>
        <taxon>Saxifragales</taxon>
        <taxon>Crassulaceae</taxon>
        <taxon>Kalanchoe</taxon>
    </lineage>
</organism>
<evidence type="ECO:0000256" key="9">
    <source>
        <dbReference type="ARBA" id="ARBA00023242"/>
    </source>
</evidence>
<evidence type="ECO:0000256" key="4">
    <source>
        <dbReference type="ARBA" id="ARBA00022737"/>
    </source>
</evidence>
<dbReference type="InterPro" id="IPR044292">
    <property type="entry name" value="NPR"/>
</dbReference>
<dbReference type="GO" id="GO:2000022">
    <property type="term" value="P:regulation of jasmonic acid mediated signaling pathway"/>
    <property type="evidence" value="ECO:0007669"/>
    <property type="project" value="InterPro"/>
</dbReference>
<feature type="domain" description="C2HC NPR-type" evidence="12">
    <location>
        <begin position="131"/>
        <end position="145"/>
    </location>
</feature>
<dbReference type="PANTHER" id="PTHR46475:SF7">
    <property type="entry name" value="REGULATORY PROTEIN, PUTATIVE-RELATED"/>
    <property type="match status" value="1"/>
</dbReference>
<comment type="caution">
    <text evidence="10">Lacks conserved residue(s) required for the propagation of feature annotation.</text>
</comment>
<dbReference type="Pfam" id="PF00651">
    <property type="entry name" value="BTB"/>
    <property type="match status" value="1"/>
</dbReference>
<evidence type="ECO:0000259" key="11">
    <source>
        <dbReference type="PROSITE" id="PS50097"/>
    </source>
</evidence>
<dbReference type="GO" id="GO:0050832">
    <property type="term" value="P:defense response to fungus"/>
    <property type="evidence" value="ECO:0007669"/>
    <property type="project" value="TreeGrafter"/>
</dbReference>
<dbReference type="GO" id="GO:0005634">
    <property type="term" value="C:nucleus"/>
    <property type="evidence" value="ECO:0007669"/>
    <property type="project" value="UniProtKB-SubCell"/>
</dbReference>
<dbReference type="InterPro" id="IPR057250">
    <property type="entry name" value="Znf_C2HC_NPR-type"/>
</dbReference>
<dbReference type="SUPFAM" id="SSF48403">
    <property type="entry name" value="Ankyrin repeat"/>
    <property type="match status" value="1"/>
</dbReference>
<evidence type="ECO:0000313" key="13">
    <source>
        <dbReference type="EnsemblPlants" id="Kaladp0904s0002.1.v1.1"/>
    </source>
</evidence>
<keyword evidence="14" id="KW-1185">Reference proteome</keyword>
<evidence type="ECO:0000256" key="7">
    <source>
        <dbReference type="ARBA" id="ARBA00022833"/>
    </source>
</evidence>
<feature type="domain" description="BTB" evidence="11">
    <location>
        <begin position="51"/>
        <end position="124"/>
    </location>
</feature>
<dbReference type="Gramene" id="Kaladp0904s0002.1.v1.1">
    <property type="protein sequence ID" value="Kaladp0904s0002.1.v1.1"/>
    <property type="gene ID" value="Kaladp0904s0002.v1.1"/>
</dbReference>
<dbReference type="Proteomes" id="UP000594263">
    <property type="component" value="Unplaced"/>
</dbReference>
<dbReference type="InterPro" id="IPR024228">
    <property type="entry name" value="NPR_central_dom"/>
</dbReference>
<dbReference type="SUPFAM" id="SSF54695">
    <property type="entry name" value="POZ domain"/>
    <property type="match status" value="1"/>
</dbReference>
<protein>
    <submittedName>
        <fullName evidence="13">Uncharacterized protein</fullName>
    </submittedName>
</protein>
<evidence type="ECO:0000256" key="3">
    <source>
        <dbReference type="ARBA" id="ARBA00022723"/>
    </source>
</evidence>
<dbReference type="AlphaFoldDB" id="A0A7N0VIJ4"/>
<dbReference type="EnsemblPlants" id="Kaladp0904s0002.1.v1.1">
    <property type="protein sequence ID" value="Kaladp0904s0002.1.v1.1"/>
    <property type="gene ID" value="Kaladp0904s0002.v1.1"/>
</dbReference>
<dbReference type="GO" id="GO:0042742">
    <property type="term" value="P:defense response to bacterium"/>
    <property type="evidence" value="ECO:0007669"/>
    <property type="project" value="TreeGrafter"/>
</dbReference>
<sequence length="369" mass="41290">MDGGSCLYGCAGECDDSFATEQETSPEMLGLDKLSRSLEKLLTVPSQYDYSDAEIVVEGVEVGVHRCVLAVRNDYFHGRFKQWDAEMGKGSRPRFLLNQLVPDGVVVGCDAFLAVLKYIYTGKLVPCPVEVSTCVDHTCSHDSCPPAVDYVVELMYSSATFQIKELVMVFQRRLMSFIDKVFVEDVIPITLLADRCRLEPLFSRCIQRLVQSDVSSIALEEELPPEVSTKIEALRVKLKLDVQSNTVEGDAKREEKIKKILKAVKWGDVDLLKLLLVESGLTLDDAFALHYAAAYCEPGVMKKLVNMKLAGINCRNSQGYTALHVAARRKESSIIMAKLIHQFHTHSLTLSLLGRQRQEVYLKAWTGFI</sequence>
<dbReference type="InterPro" id="IPR011333">
    <property type="entry name" value="SKP1/BTB/POZ_sf"/>
</dbReference>
<keyword evidence="4" id="KW-0677">Repeat</keyword>
<reference evidence="13" key="1">
    <citation type="submission" date="2021-01" db="UniProtKB">
        <authorList>
            <consortium name="EnsemblPlants"/>
        </authorList>
    </citation>
    <scope>IDENTIFICATION</scope>
</reference>
<evidence type="ECO:0000256" key="1">
    <source>
        <dbReference type="ARBA" id="ARBA00004123"/>
    </source>
</evidence>
<dbReference type="InterPro" id="IPR000210">
    <property type="entry name" value="BTB/POZ_dom"/>
</dbReference>
<evidence type="ECO:0000256" key="2">
    <source>
        <dbReference type="ARBA" id="ARBA00004906"/>
    </source>
</evidence>
<dbReference type="Pfam" id="PF12796">
    <property type="entry name" value="Ank_2"/>
    <property type="match status" value="1"/>
</dbReference>
<evidence type="ECO:0000313" key="14">
    <source>
        <dbReference type="Proteomes" id="UP000594263"/>
    </source>
</evidence>
<dbReference type="GO" id="GO:2000031">
    <property type="term" value="P:regulation of salicylic acid mediated signaling pathway"/>
    <property type="evidence" value="ECO:0007669"/>
    <property type="project" value="InterPro"/>
</dbReference>
<dbReference type="OMA" id="CIQRIAS"/>
<dbReference type="SMART" id="SM00225">
    <property type="entry name" value="BTB"/>
    <property type="match status" value="1"/>
</dbReference>
<evidence type="ECO:0000256" key="5">
    <source>
        <dbReference type="ARBA" id="ARBA00022771"/>
    </source>
</evidence>
<keyword evidence="3" id="KW-0479">Metal-binding</keyword>
<keyword evidence="7" id="KW-0862">Zinc</keyword>
<keyword evidence="9" id="KW-0539">Nucleus</keyword>
<keyword evidence="5 10" id="KW-0863">Zinc-finger</keyword>
<keyword evidence="6" id="KW-0833">Ubl conjugation pathway</keyword>
<dbReference type="PANTHER" id="PTHR46475">
    <property type="entry name" value="REGULATORY PROTEIN NPR3"/>
    <property type="match status" value="1"/>
</dbReference>
<evidence type="ECO:0000259" key="12">
    <source>
        <dbReference type="PROSITE" id="PS52046"/>
    </source>
</evidence>
<keyword evidence="8" id="KW-0040">ANK repeat</keyword>